<comment type="caution">
    <text evidence="4">The sequence shown here is derived from an EMBL/GenBank/DDBJ whole genome shotgun (WGS) entry which is preliminary data.</text>
</comment>
<keyword evidence="1" id="KW-0479">Metal-binding</keyword>
<dbReference type="Proteomes" id="UP000237153">
    <property type="component" value="Unassembled WGS sequence"/>
</dbReference>
<keyword evidence="1" id="KW-0863">Zinc-finger</keyword>
<evidence type="ECO:0000313" key="5">
    <source>
        <dbReference type="Proteomes" id="UP000237153"/>
    </source>
</evidence>
<organism evidence="4 5">
    <name type="scientific">Fervidicoccus fontis</name>
    <dbReference type="NCBI Taxonomy" id="683846"/>
    <lineage>
        <taxon>Archaea</taxon>
        <taxon>Thermoproteota</taxon>
        <taxon>Thermoprotei</taxon>
        <taxon>Fervidicoccales</taxon>
        <taxon>Fervidicoccaceae</taxon>
        <taxon>Fervidicoccus</taxon>
    </lineage>
</organism>
<dbReference type="RefSeq" id="WP_272984733.1">
    <property type="nucleotide sequence ID" value="NZ_DSFH01000004.1"/>
</dbReference>
<evidence type="ECO:0000313" key="3">
    <source>
        <dbReference type="EMBL" id="HEW63472.1"/>
    </source>
</evidence>
<protein>
    <recommendedName>
        <fullName evidence="2">SWIM-type domain-containing protein</fullName>
    </recommendedName>
</protein>
<reference evidence="4 5" key="1">
    <citation type="submission" date="2018-01" db="EMBL/GenBank/DDBJ databases">
        <title>Metagenomic assembled genomes from two thermal pools in the Uzon Caldera, Kamchatka, Russia.</title>
        <authorList>
            <person name="Wilkins L."/>
            <person name="Ettinger C."/>
        </authorList>
    </citation>
    <scope>NUCLEOTIDE SEQUENCE [LARGE SCALE GENOMIC DNA]</scope>
    <source>
        <strain evidence="4">ZAV-06</strain>
    </source>
</reference>
<name>A0A2J6N987_9CREN</name>
<evidence type="ECO:0000259" key="2">
    <source>
        <dbReference type="PROSITE" id="PS50966"/>
    </source>
</evidence>
<sequence length="131" mass="15063">MSSSSIEKERIENAKKLCSEYSFGLPESSKGKALVKALEKKIVIISRNPLIAVFLGDKEDHILIPYSFCSCTDFSLNVIYREKRQNCYHLYSYCLAEKMGLITEKIINEPTVLFLIIKDIFENGKSKFLRK</sequence>
<dbReference type="Proteomes" id="UP000886076">
    <property type="component" value="Unassembled WGS sequence"/>
</dbReference>
<reference evidence="3" key="2">
    <citation type="journal article" date="2020" name="mSystems">
        <title>Genome- and Community-Level Interaction Insights into Carbon Utilization and Element Cycling Functions of Hydrothermarchaeota in Hydrothermal Sediment.</title>
        <authorList>
            <person name="Zhou Z."/>
            <person name="Liu Y."/>
            <person name="Xu W."/>
            <person name="Pan J."/>
            <person name="Luo Z.H."/>
            <person name="Li M."/>
        </authorList>
    </citation>
    <scope>NUCLEOTIDE SEQUENCE [LARGE SCALE GENOMIC DNA]</scope>
    <source>
        <strain evidence="3">SpSt-1261</strain>
    </source>
</reference>
<accession>A0A2J6N987</accession>
<dbReference type="PROSITE" id="PS50966">
    <property type="entry name" value="ZF_SWIM"/>
    <property type="match status" value="1"/>
</dbReference>
<dbReference type="AlphaFoldDB" id="A0A2J6N987"/>
<feature type="domain" description="SWIM-type" evidence="2">
    <location>
        <begin position="51"/>
        <end position="98"/>
    </location>
</feature>
<proteinExistence type="predicted"/>
<dbReference type="GO" id="GO:0008270">
    <property type="term" value="F:zinc ion binding"/>
    <property type="evidence" value="ECO:0007669"/>
    <property type="project" value="UniProtKB-KW"/>
</dbReference>
<evidence type="ECO:0000313" key="4">
    <source>
        <dbReference type="EMBL" id="PMB75967.1"/>
    </source>
</evidence>
<keyword evidence="1" id="KW-0862">Zinc</keyword>
<dbReference type="EMBL" id="PNIM01000003">
    <property type="protein sequence ID" value="PMB75967.1"/>
    <property type="molecule type" value="Genomic_DNA"/>
</dbReference>
<evidence type="ECO:0000256" key="1">
    <source>
        <dbReference type="PROSITE-ProRule" id="PRU00325"/>
    </source>
</evidence>
<dbReference type="EMBL" id="DSFH01000004">
    <property type="protein sequence ID" value="HEW63472.1"/>
    <property type="molecule type" value="Genomic_DNA"/>
</dbReference>
<dbReference type="InterPro" id="IPR007527">
    <property type="entry name" value="Znf_SWIM"/>
</dbReference>
<gene>
    <name evidence="4" type="ORF">C0188_00820</name>
    <name evidence="3" type="ORF">ENO39_00200</name>
</gene>